<keyword evidence="1" id="KW-0489">Methyltransferase</keyword>
<evidence type="ECO:0000313" key="5">
    <source>
        <dbReference type="Proteomes" id="UP000243579"/>
    </source>
</evidence>
<comment type="caution">
    <text evidence="4">The sequence shown here is derived from an EMBL/GenBank/DDBJ whole genome shotgun (WGS) entry which is preliminary data.</text>
</comment>
<name>A0A1V9YQ12_ACHHY</name>
<evidence type="ECO:0000259" key="3">
    <source>
        <dbReference type="Pfam" id="PF13649"/>
    </source>
</evidence>
<sequence>MYKQYIKTTSVATRFMARPASSLGQAPSSIYDQARPDYPSSAIAPLKSVLHIETDVRKKPLYDVVDVGAGTGKLTRALKRLLPTHTAFAAVEPSLAMRDAFHSTFPEIPVIDGSYSGTYLPSESVGNIMIGYAIHSCAERNTLEEFHRVLVPNGRLGIVWNSVDLSETPFMHEVDKILKSFNILKPVVPSESRRLKDCFHESPNLFTELESLQVPIVHTTTVQDVVEYLLTLSVVESLPHRKQTDIRLSIARLIESSAKVRYDGGQKLIDLPCLVEMFWCTKLPVDETAAASHVHVSTPPRVMKH</sequence>
<dbReference type="CDD" id="cd02440">
    <property type="entry name" value="AdoMet_MTases"/>
    <property type="match status" value="1"/>
</dbReference>
<evidence type="ECO:0000256" key="2">
    <source>
        <dbReference type="ARBA" id="ARBA00022679"/>
    </source>
</evidence>
<dbReference type="SUPFAM" id="SSF53335">
    <property type="entry name" value="S-adenosyl-L-methionine-dependent methyltransferases"/>
    <property type="match status" value="1"/>
</dbReference>
<dbReference type="InterPro" id="IPR041698">
    <property type="entry name" value="Methyltransf_25"/>
</dbReference>
<reference evidence="4 5" key="1">
    <citation type="journal article" date="2014" name="Genome Biol. Evol.">
        <title>The secreted proteins of Achlya hypogyna and Thraustotheca clavata identify the ancestral oomycete secretome and reveal gene acquisitions by horizontal gene transfer.</title>
        <authorList>
            <person name="Misner I."/>
            <person name="Blouin N."/>
            <person name="Leonard G."/>
            <person name="Richards T.A."/>
            <person name="Lane C.E."/>
        </authorList>
    </citation>
    <scope>NUCLEOTIDE SEQUENCE [LARGE SCALE GENOMIC DNA]</scope>
    <source>
        <strain evidence="4 5">ATCC 48635</strain>
    </source>
</reference>
<dbReference type="AlphaFoldDB" id="A0A1V9YQ12"/>
<dbReference type="STRING" id="1202772.A0A1V9YQ12"/>
<dbReference type="EMBL" id="JNBR01001423">
    <property type="protein sequence ID" value="OQR87791.1"/>
    <property type="molecule type" value="Genomic_DNA"/>
</dbReference>
<proteinExistence type="predicted"/>
<dbReference type="PANTHER" id="PTHR44942:SF4">
    <property type="entry name" value="METHYLTRANSFERASE TYPE 11 DOMAIN-CONTAINING PROTEIN"/>
    <property type="match status" value="1"/>
</dbReference>
<organism evidence="4 5">
    <name type="scientific">Achlya hypogyna</name>
    <name type="common">Oomycete</name>
    <name type="synonym">Protoachlya hypogyna</name>
    <dbReference type="NCBI Taxonomy" id="1202772"/>
    <lineage>
        <taxon>Eukaryota</taxon>
        <taxon>Sar</taxon>
        <taxon>Stramenopiles</taxon>
        <taxon>Oomycota</taxon>
        <taxon>Saprolegniomycetes</taxon>
        <taxon>Saprolegniales</taxon>
        <taxon>Achlyaceae</taxon>
        <taxon>Achlya</taxon>
    </lineage>
</organism>
<dbReference type="PANTHER" id="PTHR44942">
    <property type="entry name" value="METHYLTRANSF_11 DOMAIN-CONTAINING PROTEIN"/>
    <property type="match status" value="1"/>
</dbReference>
<feature type="domain" description="Methyltransferase" evidence="3">
    <location>
        <begin position="64"/>
        <end position="154"/>
    </location>
</feature>
<gene>
    <name evidence="4" type="ORF">ACHHYP_08029</name>
</gene>
<dbReference type="InterPro" id="IPR051052">
    <property type="entry name" value="Diverse_substrate_MTase"/>
</dbReference>
<dbReference type="Pfam" id="PF13649">
    <property type="entry name" value="Methyltransf_25"/>
    <property type="match status" value="1"/>
</dbReference>
<dbReference type="OrthoDB" id="506498at2759"/>
<keyword evidence="5" id="KW-1185">Reference proteome</keyword>
<dbReference type="Proteomes" id="UP000243579">
    <property type="component" value="Unassembled WGS sequence"/>
</dbReference>
<evidence type="ECO:0000313" key="4">
    <source>
        <dbReference type="EMBL" id="OQR87791.1"/>
    </source>
</evidence>
<dbReference type="InterPro" id="IPR029063">
    <property type="entry name" value="SAM-dependent_MTases_sf"/>
</dbReference>
<evidence type="ECO:0000256" key="1">
    <source>
        <dbReference type="ARBA" id="ARBA00022603"/>
    </source>
</evidence>
<dbReference type="GO" id="GO:0008757">
    <property type="term" value="F:S-adenosylmethionine-dependent methyltransferase activity"/>
    <property type="evidence" value="ECO:0007669"/>
    <property type="project" value="InterPro"/>
</dbReference>
<dbReference type="GO" id="GO:0032259">
    <property type="term" value="P:methylation"/>
    <property type="evidence" value="ECO:0007669"/>
    <property type="project" value="UniProtKB-KW"/>
</dbReference>
<keyword evidence="2" id="KW-0808">Transferase</keyword>
<protein>
    <recommendedName>
        <fullName evidence="3">Methyltransferase domain-containing protein</fullName>
    </recommendedName>
</protein>
<dbReference type="Gene3D" id="3.40.50.150">
    <property type="entry name" value="Vaccinia Virus protein VP39"/>
    <property type="match status" value="1"/>
</dbReference>
<accession>A0A1V9YQ12</accession>